<keyword evidence="10" id="KW-1185">Reference proteome</keyword>
<dbReference type="PROSITE" id="PS50271">
    <property type="entry name" value="ZF_UBP"/>
    <property type="match status" value="1"/>
</dbReference>
<keyword evidence="2 4" id="KW-0863">Zinc-finger</keyword>
<dbReference type="PANTHER" id="PTHR24007">
    <property type="entry name" value="BRCA1-ASSOCIATED PROTEIN"/>
    <property type="match status" value="1"/>
</dbReference>
<dbReference type="Pfam" id="PF07576">
    <property type="entry name" value="BRAP2"/>
    <property type="match status" value="1"/>
</dbReference>
<dbReference type="RefSeq" id="XP_005705323.1">
    <property type="nucleotide sequence ID" value="XM_005705266.1"/>
</dbReference>
<feature type="coiled-coil region" evidence="5">
    <location>
        <begin position="410"/>
        <end position="514"/>
    </location>
</feature>
<evidence type="ECO:0000256" key="2">
    <source>
        <dbReference type="ARBA" id="ARBA00022771"/>
    </source>
</evidence>
<dbReference type="SMART" id="SM00184">
    <property type="entry name" value="RING"/>
    <property type="match status" value="1"/>
</dbReference>
<dbReference type="GeneID" id="17087651"/>
<feature type="compositionally biased region" description="Polar residues" evidence="6">
    <location>
        <begin position="525"/>
        <end position="534"/>
    </location>
</feature>
<dbReference type="InterPro" id="IPR001841">
    <property type="entry name" value="Znf_RING"/>
</dbReference>
<evidence type="ECO:0000256" key="5">
    <source>
        <dbReference type="SAM" id="Coils"/>
    </source>
</evidence>
<dbReference type="Pfam" id="PF02148">
    <property type="entry name" value="zf-UBP"/>
    <property type="match status" value="1"/>
</dbReference>
<dbReference type="InterPro" id="IPR011422">
    <property type="entry name" value="BRAP2/ETP1_RRM"/>
</dbReference>
<organism evidence="9 10">
    <name type="scientific">Galdieria sulphuraria</name>
    <name type="common">Red alga</name>
    <dbReference type="NCBI Taxonomy" id="130081"/>
    <lineage>
        <taxon>Eukaryota</taxon>
        <taxon>Rhodophyta</taxon>
        <taxon>Bangiophyceae</taxon>
        <taxon>Galdieriales</taxon>
        <taxon>Galdieriaceae</taxon>
        <taxon>Galdieria</taxon>
    </lineage>
</organism>
<feature type="region of interest" description="Disordered" evidence="6">
    <location>
        <begin position="7"/>
        <end position="29"/>
    </location>
</feature>
<evidence type="ECO:0000256" key="1">
    <source>
        <dbReference type="ARBA" id="ARBA00022723"/>
    </source>
</evidence>
<protein>
    <submittedName>
        <fullName evidence="9">BRCA1-associated protein / zinc finger family protein isoform 2</fullName>
        <ecNumber evidence="9">6.3.2.19</ecNumber>
    </submittedName>
</protein>
<keyword evidence="1" id="KW-0479">Metal-binding</keyword>
<dbReference type="GO" id="GO:0008270">
    <property type="term" value="F:zinc ion binding"/>
    <property type="evidence" value="ECO:0007669"/>
    <property type="project" value="UniProtKB-KW"/>
</dbReference>
<accession>M2XYR3</accession>
<dbReference type="Gene3D" id="3.30.40.10">
    <property type="entry name" value="Zinc/RING finger domain, C3HC4 (zinc finger)"/>
    <property type="match status" value="1"/>
</dbReference>
<sequence>MFCIQVENATKSSSSKEEGMRENKTKNSSEIQTQVVGIPVSGVECFGSPGEQSYTGKTLFPKDEVTESLYIENIEFSAGNPLLETITGELHLYRSVEKGIYQMSQVLCVLAVPAYFTAADFCMFVGPFGNHIRNMRLLRDSRACNRYMVLIQFESLESAENFYRGYEGKLFSSIGPECCRILSVSSVVFRNTTNSKMETFPDVDTTLELPTCPVCLERLDSSVSGLITSLCNHTLHCSCLSKWGDNSCPVCRYCQEPVPESNSCQRCGTTQSLWMCLICGHVGCGRYVEFHALVHFKESSHTFAMELESGRVWDYVGDNYVHRLIVNKTDGKLVELPSLQEESLERPHIGASSSSLQESDTNDKKKNENDDWMDSILQQYDYLLTSQLESQREYYEQQLQQVDLDRNQKIAEMECEMKQCKLETDEWKKQYKQLEKEKKALQRQMAELQKNQEKYKEENTFLHSLNENLLRNQMEWKTKYTQLEKQWRQEQQQVQELQEELRDLRFHLSSMETILNGENQKESVENTSEYSHQTAEWKGGDVIGVAKTPQRKQHKDSHKRTPKQK</sequence>
<dbReference type="GO" id="GO:0003676">
    <property type="term" value="F:nucleic acid binding"/>
    <property type="evidence" value="ECO:0007669"/>
    <property type="project" value="InterPro"/>
</dbReference>
<evidence type="ECO:0000313" key="9">
    <source>
        <dbReference type="EMBL" id="EME28803.1"/>
    </source>
</evidence>
<feature type="compositionally biased region" description="Basic residues" evidence="6">
    <location>
        <begin position="549"/>
        <end position="565"/>
    </location>
</feature>
<evidence type="ECO:0000256" key="3">
    <source>
        <dbReference type="ARBA" id="ARBA00022833"/>
    </source>
</evidence>
<gene>
    <name evidence="9" type="ORF">Gasu_36950</name>
</gene>
<dbReference type="EMBL" id="KB454515">
    <property type="protein sequence ID" value="EME28803.1"/>
    <property type="molecule type" value="Genomic_DNA"/>
</dbReference>
<feature type="region of interest" description="Disordered" evidence="6">
    <location>
        <begin position="517"/>
        <end position="565"/>
    </location>
</feature>
<evidence type="ECO:0000256" key="4">
    <source>
        <dbReference type="PROSITE-ProRule" id="PRU00502"/>
    </source>
</evidence>
<dbReference type="CDD" id="cd16457">
    <property type="entry name" value="RING-H2_BRAP2"/>
    <property type="match status" value="1"/>
</dbReference>
<dbReference type="Gramene" id="EME28803">
    <property type="protein sequence ID" value="EME28803"/>
    <property type="gene ID" value="Gasu_36950"/>
</dbReference>
<dbReference type="STRING" id="130081.M2XYR3"/>
<keyword evidence="3" id="KW-0862">Zinc</keyword>
<reference evidence="10" key="1">
    <citation type="journal article" date="2013" name="Science">
        <title>Gene transfer from bacteria and archaea facilitated evolution of an extremophilic eukaryote.</title>
        <authorList>
            <person name="Schonknecht G."/>
            <person name="Chen W.H."/>
            <person name="Ternes C.M."/>
            <person name="Barbier G.G."/>
            <person name="Shrestha R.P."/>
            <person name="Stanke M."/>
            <person name="Brautigam A."/>
            <person name="Baker B.J."/>
            <person name="Banfield J.F."/>
            <person name="Garavito R.M."/>
            <person name="Carr K."/>
            <person name="Wilkerson C."/>
            <person name="Rensing S.A."/>
            <person name="Gagneul D."/>
            <person name="Dickenson N.E."/>
            <person name="Oesterhelt C."/>
            <person name="Lercher M.J."/>
            <person name="Weber A.P."/>
        </authorList>
    </citation>
    <scope>NUCLEOTIDE SEQUENCE [LARGE SCALE GENOMIC DNA]</scope>
    <source>
        <strain evidence="10">074W</strain>
    </source>
</reference>
<dbReference type="GO" id="GO:0005737">
    <property type="term" value="C:cytoplasm"/>
    <property type="evidence" value="ECO:0007669"/>
    <property type="project" value="TreeGrafter"/>
</dbReference>
<dbReference type="EC" id="6.3.2.19" evidence="9"/>
<dbReference type="Proteomes" id="UP000030680">
    <property type="component" value="Unassembled WGS sequence"/>
</dbReference>
<dbReference type="GO" id="GO:0007265">
    <property type="term" value="P:Ras protein signal transduction"/>
    <property type="evidence" value="ECO:0007669"/>
    <property type="project" value="TreeGrafter"/>
</dbReference>
<feature type="region of interest" description="Disordered" evidence="6">
    <location>
        <begin position="344"/>
        <end position="370"/>
    </location>
</feature>
<dbReference type="GO" id="GO:0016567">
    <property type="term" value="P:protein ubiquitination"/>
    <property type="evidence" value="ECO:0007669"/>
    <property type="project" value="TreeGrafter"/>
</dbReference>
<dbReference type="InterPro" id="IPR001607">
    <property type="entry name" value="Znf_UBP"/>
</dbReference>
<dbReference type="GO" id="GO:0061630">
    <property type="term" value="F:ubiquitin protein ligase activity"/>
    <property type="evidence" value="ECO:0007669"/>
    <property type="project" value="TreeGrafter"/>
</dbReference>
<dbReference type="InterPro" id="IPR013083">
    <property type="entry name" value="Znf_RING/FYVE/PHD"/>
</dbReference>
<dbReference type="SUPFAM" id="SSF57850">
    <property type="entry name" value="RING/U-box"/>
    <property type="match status" value="2"/>
</dbReference>
<dbReference type="InterPro" id="IPR047243">
    <property type="entry name" value="RING-H2_BRAP2"/>
</dbReference>
<keyword evidence="5" id="KW-0175">Coiled coil</keyword>
<evidence type="ECO:0000259" key="8">
    <source>
        <dbReference type="PROSITE" id="PS50271"/>
    </source>
</evidence>
<proteinExistence type="predicted"/>
<feature type="domain" description="RING-type" evidence="7">
    <location>
        <begin position="212"/>
        <end position="252"/>
    </location>
</feature>
<keyword evidence="9" id="KW-0436">Ligase</keyword>
<evidence type="ECO:0000256" key="6">
    <source>
        <dbReference type="SAM" id="MobiDB-lite"/>
    </source>
</evidence>
<dbReference type="GO" id="GO:0016874">
    <property type="term" value="F:ligase activity"/>
    <property type="evidence" value="ECO:0007669"/>
    <property type="project" value="UniProtKB-KW"/>
</dbReference>
<feature type="domain" description="UBP-type" evidence="8">
    <location>
        <begin position="249"/>
        <end position="340"/>
    </location>
</feature>
<dbReference type="PROSITE" id="PS50089">
    <property type="entry name" value="ZF_RING_2"/>
    <property type="match status" value="1"/>
</dbReference>
<evidence type="ECO:0000313" key="10">
    <source>
        <dbReference type="Proteomes" id="UP000030680"/>
    </source>
</evidence>
<dbReference type="CDD" id="cd12437">
    <property type="entry name" value="RRM_BRAP2_like"/>
    <property type="match status" value="1"/>
</dbReference>
<dbReference type="PANTHER" id="PTHR24007:SF7">
    <property type="entry name" value="BRCA1-ASSOCIATED PROTEIN"/>
    <property type="match status" value="1"/>
</dbReference>
<dbReference type="eggNOG" id="KOG0804">
    <property type="taxonomic scope" value="Eukaryota"/>
</dbReference>
<dbReference type="AlphaFoldDB" id="M2XYR3"/>
<dbReference type="OrthoDB" id="5887at2759"/>
<dbReference type="InterPro" id="IPR035979">
    <property type="entry name" value="RBD_domain_sf"/>
</dbReference>
<dbReference type="SUPFAM" id="SSF54928">
    <property type="entry name" value="RNA-binding domain, RBD"/>
    <property type="match status" value="1"/>
</dbReference>
<evidence type="ECO:0000259" key="7">
    <source>
        <dbReference type="PROSITE" id="PS50089"/>
    </source>
</evidence>
<dbReference type="OMA" id="RFNSIEP"/>
<name>M2XYR3_GALSU</name>
<feature type="compositionally biased region" description="Basic and acidic residues" evidence="6">
    <location>
        <begin position="14"/>
        <end position="27"/>
    </location>
</feature>
<dbReference type="SMART" id="SM00290">
    <property type="entry name" value="ZnF_UBP"/>
    <property type="match status" value="1"/>
</dbReference>
<dbReference type="Pfam" id="PF13639">
    <property type="entry name" value="zf-RING_2"/>
    <property type="match status" value="1"/>
</dbReference>